<feature type="domain" description="DALR anticodon binding" evidence="11">
    <location>
        <begin position="428"/>
        <end position="544"/>
    </location>
</feature>
<dbReference type="PANTHER" id="PTHR11956:SF5">
    <property type="entry name" value="ARGININE--TRNA LIGASE, CYTOPLASMIC"/>
    <property type="match status" value="1"/>
</dbReference>
<evidence type="ECO:0000256" key="3">
    <source>
        <dbReference type="ARBA" id="ARBA00022741"/>
    </source>
</evidence>
<dbReference type="CDD" id="cd07956">
    <property type="entry name" value="Anticodon_Ia_Arg"/>
    <property type="match status" value="1"/>
</dbReference>
<evidence type="ECO:0000256" key="9">
    <source>
        <dbReference type="RuleBase" id="RU363038"/>
    </source>
</evidence>
<evidence type="ECO:0000256" key="5">
    <source>
        <dbReference type="ARBA" id="ARBA00022917"/>
    </source>
</evidence>
<dbReference type="SUPFAM" id="SSF52374">
    <property type="entry name" value="Nucleotidylyl transferase"/>
    <property type="match status" value="1"/>
</dbReference>
<dbReference type="InterPro" id="IPR014729">
    <property type="entry name" value="Rossmann-like_a/b/a_fold"/>
</dbReference>
<keyword evidence="10" id="KW-0175">Coiled coil</keyword>
<dbReference type="FunFam" id="1.10.730.10:FF:000006">
    <property type="entry name" value="Arginyl-tRNA synthetase 2, mitochondrial"/>
    <property type="match status" value="1"/>
</dbReference>
<dbReference type="PANTHER" id="PTHR11956">
    <property type="entry name" value="ARGINYL-TRNA SYNTHETASE"/>
    <property type="match status" value="1"/>
</dbReference>
<dbReference type="Gene3D" id="1.10.730.10">
    <property type="entry name" value="Isoleucyl-tRNA Synthetase, Domain 1"/>
    <property type="match status" value="1"/>
</dbReference>
<keyword evidence="6 8" id="KW-0030">Aminoacyl-tRNA synthetase</keyword>
<dbReference type="Gene3D" id="3.40.50.620">
    <property type="entry name" value="HUPs"/>
    <property type="match status" value="1"/>
</dbReference>
<dbReference type="SMART" id="SM00836">
    <property type="entry name" value="DALR_1"/>
    <property type="match status" value="1"/>
</dbReference>
<evidence type="ECO:0000256" key="7">
    <source>
        <dbReference type="ARBA" id="ARBA00049339"/>
    </source>
</evidence>
<dbReference type="PRINTS" id="PR01038">
    <property type="entry name" value="TRNASYNTHARG"/>
</dbReference>
<dbReference type="Pfam" id="PF03485">
    <property type="entry name" value="Arg_tRNA_synt_N"/>
    <property type="match status" value="1"/>
</dbReference>
<evidence type="ECO:0000256" key="1">
    <source>
        <dbReference type="ARBA" id="ARBA00005594"/>
    </source>
</evidence>
<dbReference type="SMART" id="SM01016">
    <property type="entry name" value="Arg_tRNA_synt_N"/>
    <property type="match status" value="1"/>
</dbReference>
<dbReference type="GO" id="GO:0006420">
    <property type="term" value="P:arginyl-tRNA aminoacylation"/>
    <property type="evidence" value="ECO:0007669"/>
    <property type="project" value="UniProtKB-UniRule"/>
</dbReference>
<dbReference type="Pfam" id="PF05746">
    <property type="entry name" value="DALR_1"/>
    <property type="match status" value="1"/>
</dbReference>
<organism evidence="13">
    <name type="scientific">Geoglobus ahangari</name>
    <dbReference type="NCBI Taxonomy" id="113653"/>
    <lineage>
        <taxon>Archaea</taxon>
        <taxon>Methanobacteriati</taxon>
        <taxon>Methanobacteriota</taxon>
        <taxon>Archaeoglobi</taxon>
        <taxon>Archaeoglobales</taxon>
        <taxon>Archaeoglobaceae</taxon>
        <taxon>Geoglobus</taxon>
    </lineage>
</organism>
<comment type="catalytic activity">
    <reaction evidence="7 8">
        <text>tRNA(Arg) + L-arginine + ATP = L-arginyl-tRNA(Arg) + AMP + diphosphate</text>
        <dbReference type="Rhea" id="RHEA:20301"/>
        <dbReference type="Rhea" id="RHEA-COMP:9658"/>
        <dbReference type="Rhea" id="RHEA-COMP:9673"/>
        <dbReference type="ChEBI" id="CHEBI:30616"/>
        <dbReference type="ChEBI" id="CHEBI:32682"/>
        <dbReference type="ChEBI" id="CHEBI:33019"/>
        <dbReference type="ChEBI" id="CHEBI:78442"/>
        <dbReference type="ChEBI" id="CHEBI:78513"/>
        <dbReference type="ChEBI" id="CHEBI:456215"/>
        <dbReference type="EC" id="6.1.1.19"/>
    </reaction>
</comment>
<reference evidence="13" key="1">
    <citation type="journal article" date="2020" name="mSystems">
        <title>Genome- and Community-Level Interaction Insights into Carbon Utilization and Element Cycling Functions of Hydrothermarchaeota in Hydrothermal Sediment.</title>
        <authorList>
            <person name="Zhou Z."/>
            <person name="Liu Y."/>
            <person name="Xu W."/>
            <person name="Pan J."/>
            <person name="Luo Z.H."/>
            <person name="Li M."/>
        </authorList>
    </citation>
    <scope>NUCLEOTIDE SEQUENCE [LARGE SCALE GENOMIC DNA]</scope>
    <source>
        <strain evidence="14">SpSt-10</strain>
        <strain evidence="13">SpSt-97</strain>
    </source>
</reference>
<feature type="short sequence motif" description="'HIGH' region" evidence="8">
    <location>
        <begin position="108"/>
        <end position="118"/>
    </location>
</feature>
<evidence type="ECO:0000259" key="12">
    <source>
        <dbReference type="SMART" id="SM01016"/>
    </source>
</evidence>
<evidence type="ECO:0000259" key="11">
    <source>
        <dbReference type="SMART" id="SM00836"/>
    </source>
</evidence>
<dbReference type="CDD" id="cd00671">
    <property type="entry name" value="ArgRS_core"/>
    <property type="match status" value="1"/>
</dbReference>
<dbReference type="InterPro" id="IPR001278">
    <property type="entry name" value="Arg-tRNA-ligase"/>
</dbReference>
<comment type="similarity">
    <text evidence="1 8 9">Belongs to the class-I aminoacyl-tRNA synthetase family.</text>
</comment>
<evidence type="ECO:0000256" key="6">
    <source>
        <dbReference type="ARBA" id="ARBA00023146"/>
    </source>
</evidence>
<keyword evidence="8" id="KW-0963">Cytoplasm</keyword>
<sequence length="544" mass="63177">MFRAFYEDVKKATKLDDLRESEHADLCSTIAFKLAKEQKRNPQEIAEELVENFRLTGYLGKIEVVNGYINFFASEEFFEDCVLRILDEDYRYGELNLKGEVLIEHTSANPDGPLHVGHIRNSIIGDALARIFKKAGLNVTTQYYINDMGRQSAMAVLGIKKFGWTGEKPDHAVAKAYIRINEEAEKNEEIERDVEDLMIRYERGDEEVVKFFREVIEKALEGIKDTLKTLNVKHDEFIWESDFVRNGYVDRIFKMLEERGLLKKDGVYWIELPGYEKEVILRRENGTTLYITRDLAYHLWKNENYDKFINVLGADHKLIANQLSDVLKLLGLKPPEIVFFEFVSLPEGSMSTRKGRFISADEVISKTLEEAKKIIEDRDFDEKEKEKVAQSVAVGAIRFDFIKVSPEKPMVFDMKKALDFERQTASYIQYTHARACSIMRKAVERGMGELEFRSDLMDDIERSLILQLSKFSFVIEKVIRTLKPNLFADYLMKIADTFNDFYHRNPVLSEDSEIRMHRLAIVDSTRIVLRNGLELLGIDALERM</sequence>
<dbReference type="InterPro" id="IPR009080">
    <property type="entry name" value="tRNAsynth_Ia_anticodon-bd"/>
</dbReference>
<evidence type="ECO:0000313" key="14">
    <source>
        <dbReference type="EMBL" id="HHF47737.1"/>
    </source>
</evidence>
<evidence type="ECO:0000256" key="2">
    <source>
        <dbReference type="ARBA" id="ARBA00022598"/>
    </source>
</evidence>
<dbReference type="EC" id="6.1.1.19" evidence="8"/>
<keyword evidence="5 8" id="KW-0648">Protein biosynthesis</keyword>
<proteinExistence type="inferred from homology"/>
<evidence type="ECO:0000256" key="4">
    <source>
        <dbReference type="ARBA" id="ARBA00022840"/>
    </source>
</evidence>
<dbReference type="Pfam" id="PF00750">
    <property type="entry name" value="tRNA-synt_1d"/>
    <property type="match status" value="1"/>
</dbReference>
<keyword evidence="2 8" id="KW-0436">Ligase</keyword>
<protein>
    <recommendedName>
        <fullName evidence="8">Arginine--tRNA ligase</fullName>
        <ecNumber evidence="8">6.1.1.19</ecNumber>
    </recommendedName>
    <alternativeName>
        <fullName evidence="8">Arginyl-tRNA synthetase</fullName>
        <shortName evidence="8">ArgRS</shortName>
    </alternativeName>
</protein>
<dbReference type="InterPro" id="IPR035684">
    <property type="entry name" value="ArgRS_core"/>
</dbReference>
<dbReference type="InterPro" id="IPR036695">
    <property type="entry name" value="Arg-tRNA-synth_N_sf"/>
</dbReference>
<comment type="caution">
    <text evidence="13">The sequence shown here is derived from an EMBL/GenBank/DDBJ whole genome shotgun (WGS) entry which is preliminary data.</text>
</comment>
<dbReference type="GO" id="GO:0004814">
    <property type="term" value="F:arginine-tRNA ligase activity"/>
    <property type="evidence" value="ECO:0007669"/>
    <property type="project" value="UniProtKB-UniRule"/>
</dbReference>
<evidence type="ECO:0000256" key="8">
    <source>
        <dbReference type="HAMAP-Rule" id="MF_00123"/>
    </source>
</evidence>
<dbReference type="EMBL" id="DTPI01000015">
    <property type="protein sequence ID" value="HGE65987.1"/>
    <property type="molecule type" value="Genomic_DNA"/>
</dbReference>
<name>A0A7C3UI05_9EURY</name>
<dbReference type="AlphaFoldDB" id="A0A7C3UI05"/>
<dbReference type="GO" id="GO:0005524">
    <property type="term" value="F:ATP binding"/>
    <property type="evidence" value="ECO:0007669"/>
    <property type="project" value="UniProtKB-UniRule"/>
</dbReference>
<evidence type="ECO:0000313" key="13">
    <source>
        <dbReference type="EMBL" id="HGE65987.1"/>
    </source>
</evidence>
<dbReference type="InterPro" id="IPR008909">
    <property type="entry name" value="DALR_anticod-bd"/>
</dbReference>
<feature type="domain" description="Arginyl tRNA synthetase N-terminal" evidence="12">
    <location>
        <begin position="3"/>
        <end position="73"/>
    </location>
</feature>
<accession>A0A7C3UI05</accession>
<comment type="subcellular location">
    <subcellularLocation>
        <location evidence="8">Cytoplasm</location>
    </subcellularLocation>
</comment>
<feature type="coiled-coil region" evidence="10">
    <location>
        <begin position="173"/>
        <end position="207"/>
    </location>
</feature>
<dbReference type="InterPro" id="IPR005148">
    <property type="entry name" value="Arg-tRNA-synth_N"/>
</dbReference>
<dbReference type="EMBL" id="DRUC01000009">
    <property type="protein sequence ID" value="HHF47737.1"/>
    <property type="molecule type" value="Genomic_DNA"/>
</dbReference>
<dbReference type="Gene3D" id="3.30.1360.70">
    <property type="entry name" value="Arginyl tRNA synthetase N-terminal domain"/>
    <property type="match status" value="1"/>
</dbReference>
<dbReference type="SUPFAM" id="SSF55190">
    <property type="entry name" value="Arginyl-tRNA synthetase (ArgRS), N-terminal 'additional' domain"/>
    <property type="match status" value="1"/>
</dbReference>
<keyword evidence="4 8" id="KW-0067">ATP-binding</keyword>
<keyword evidence="3 8" id="KW-0547">Nucleotide-binding</keyword>
<dbReference type="HAMAP" id="MF_00123">
    <property type="entry name" value="Arg_tRNA_synth"/>
    <property type="match status" value="1"/>
</dbReference>
<evidence type="ECO:0000256" key="10">
    <source>
        <dbReference type="SAM" id="Coils"/>
    </source>
</evidence>
<dbReference type="SUPFAM" id="SSF47323">
    <property type="entry name" value="Anticodon-binding domain of a subclass of class I aminoacyl-tRNA synthetases"/>
    <property type="match status" value="1"/>
</dbReference>
<gene>
    <name evidence="8" type="primary">argS</name>
    <name evidence="14" type="ORF">ENL48_00545</name>
    <name evidence="13" type="ORF">ENX77_02505</name>
</gene>
<dbReference type="NCBIfam" id="TIGR00456">
    <property type="entry name" value="argS"/>
    <property type="match status" value="1"/>
</dbReference>
<dbReference type="GO" id="GO:0005737">
    <property type="term" value="C:cytoplasm"/>
    <property type="evidence" value="ECO:0007669"/>
    <property type="project" value="UniProtKB-SubCell"/>
</dbReference>